<feature type="non-terminal residue" evidence="2">
    <location>
        <position position="1"/>
    </location>
</feature>
<dbReference type="Proteomes" id="UP001328107">
    <property type="component" value="Unassembled WGS sequence"/>
</dbReference>
<comment type="caution">
    <text evidence="2">The sequence shown here is derived from an EMBL/GenBank/DDBJ whole genome shotgun (WGS) entry which is preliminary data.</text>
</comment>
<evidence type="ECO:0000256" key="1">
    <source>
        <dbReference type="SAM" id="SignalP"/>
    </source>
</evidence>
<protein>
    <submittedName>
        <fullName evidence="2">Uncharacterized protein</fullName>
    </submittedName>
</protein>
<dbReference type="EMBL" id="BTRK01000005">
    <property type="protein sequence ID" value="GMR53369.1"/>
    <property type="molecule type" value="Genomic_DNA"/>
</dbReference>
<proteinExistence type="predicted"/>
<gene>
    <name evidence="2" type="ORF">PMAYCL1PPCAC_23564</name>
</gene>
<sequence length="149" mass="17184">YPSYSTMRLLLLSSLSFVLISCSRWADYDVLSAHGGVFKALPWTTQELLHVSSLHSRAEYHKLMPFIKEKLIESRDDLSPSERTAIERFLVAKRPPPMADHLFDEEEKQSIDDFHSKGLVSDVIAIWSQALQRLPDKMREKMVEYLSTS</sequence>
<dbReference type="AlphaFoldDB" id="A0AAN5I6L1"/>
<accession>A0AAN5I6L1</accession>
<name>A0AAN5I6L1_9BILA</name>
<keyword evidence="1" id="KW-0732">Signal</keyword>
<evidence type="ECO:0000313" key="3">
    <source>
        <dbReference type="Proteomes" id="UP001328107"/>
    </source>
</evidence>
<feature type="signal peptide" evidence="1">
    <location>
        <begin position="1"/>
        <end position="22"/>
    </location>
</feature>
<evidence type="ECO:0000313" key="2">
    <source>
        <dbReference type="EMBL" id="GMR53369.1"/>
    </source>
</evidence>
<feature type="non-terminal residue" evidence="2">
    <location>
        <position position="149"/>
    </location>
</feature>
<keyword evidence="3" id="KW-1185">Reference proteome</keyword>
<feature type="chain" id="PRO_5042935957" evidence="1">
    <location>
        <begin position="23"/>
        <end position="149"/>
    </location>
</feature>
<reference evidence="3" key="1">
    <citation type="submission" date="2022-10" db="EMBL/GenBank/DDBJ databases">
        <title>Genome assembly of Pristionchus species.</title>
        <authorList>
            <person name="Yoshida K."/>
            <person name="Sommer R.J."/>
        </authorList>
    </citation>
    <scope>NUCLEOTIDE SEQUENCE [LARGE SCALE GENOMIC DNA]</scope>
    <source>
        <strain evidence="3">RS5460</strain>
    </source>
</reference>
<organism evidence="2 3">
    <name type="scientific">Pristionchus mayeri</name>
    <dbReference type="NCBI Taxonomy" id="1317129"/>
    <lineage>
        <taxon>Eukaryota</taxon>
        <taxon>Metazoa</taxon>
        <taxon>Ecdysozoa</taxon>
        <taxon>Nematoda</taxon>
        <taxon>Chromadorea</taxon>
        <taxon>Rhabditida</taxon>
        <taxon>Rhabditina</taxon>
        <taxon>Diplogasteromorpha</taxon>
        <taxon>Diplogasteroidea</taxon>
        <taxon>Neodiplogasteridae</taxon>
        <taxon>Pristionchus</taxon>
    </lineage>
</organism>